<evidence type="ECO:0000313" key="1">
    <source>
        <dbReference type="EMBL" id="CAG9535314.1"/>
    </source>
</evidence>
<organism evidence="1 2">
    <name type="scientific">Cercopithifilaria johnstoni</name>
    <dbReference type="NCBI Taxonomy" id="2874296"/>
    <lineage>
        <taxon>Eukaryota</taxon>
        <taxon>Metazoa</taxon>
        <taxon>Ecdysozoa</taxon>
        <taxon>Nematoda</taxon>
        <taxon>Chromadorea</taxon>
        <taxon>Rhabditida</taxon>
        <taxon>Spirurina</taxon>
        <taxon>Spiruromorpha</taxon>
        <taxon>Filarioidea</taxon>
        <taxon>Onchocercidae</taxon>
        <taxon>Cercopithifilaria</taxon>
    </lineage>
</organism>
<accession>A0A8J2PTS1</accession>
<reference evidence="1" key="1">
    <citation type="submission" date="2021-09" db="EMBL/GenBank/DDBJ databases">
        <authorList>
            <consortium name="Pathogen Informatics"/>
        </authorList>
    </citation>
    <scope>NUCLEOTIDE SEQUENCE</scope>
</reference>
<dbReference type="EMBL" id="CAKAEH010001368">
    <property type="protein sequence ID" value="CAG9535314.1"/>
    <property type="molecule type" value="Genomic_DNA"/>
</dbReference>
<dbReference type="OrthoDB" id="5798440at2759"/>
<gene>
    <name evidence="1" type="ORF">CJOHNSTONI_LOCUS5361</name>
</gene>
<protein>
    <submittedName>
        <fullName evidence="1">Uncharacterized protein</fullName>
    </submittedName>
</protein>
<sequence length="114" mass="13156">MVTSEHDPMEWITSFNVDVFDISLEGRRTTFLNDLFDFGDYLVHIYALDSNTLVVLDYNHRQTTLRQRIVKIASNMAISPFHRCYRYGTAQTSFIKAAIGNKLCAVVSRQRFGD</sequence>
<dbReference type="Proteomes" id="UP000746747">
    <property type="component" value="Unassembled WGS sequence"/>
</dbReference>
<comment type="caution">
    <text evidence="1">The sequence shown here is derived from an EMBL/GenBank/DDBJ whole genome shotgun (WGS) entry which is preliminary data.</text>
</comment>
<keyword evidence="2" id="KW-1185">Reference proteome</keyword>
<name>A0A8J2PTS1_9BILA</name>
<evidence type="ECO:0000313" key="2">
    <source>
        <dbReference type="Proteomes" id="UP000746747"/>
    </source>
</evidence>
<proteinExistence type="predicted"/>
<dbReference type="AlphaFoldDB" id="A0A8J2PTS1"/>